<evidence type="ECO:0000256" key="1">
    <source>
        <dbReference type="ARBA" id="ARBA00004609"/>
    </source>
</evidence>
<gene>
    <name evidence="12" type="ORF">AAHA92_28824</name>
</gene>
<evidence type="ECO:0000313" key="13">
    <source>
        <dbReference type="Proteomes" id="UP001567538"/>
    </source>
</evidence>
<evidence type="ECO:0000259" key="11">
    <source>
        <dbReference type="SMART" id="SM00499"/>
    </source>
</evidence>
<dbReference type="PANTHER" id="PTHR33044">
    <property type="entry name" value="BIFUNCTIONAL INHIBITOR/LIPID-TRANSFER PROTEIN/SEED STORAGE 2S ALBUMIN SUPERFAMILY PROTEIN-RELATED"/>
    <property type="match status" value="1"/>
</dbReference>
<dbReference type="InterPro" id="IPR016140">
    <property type="entry name" value="Bifunc_inhib/LTP/seed_store"/>
</dbReference>
<keyword evidence="4" id="KW-0336">GPI-anchor</keyword>
<evidence type="ECO:0000313" key="12">
    <source>
        <dbReference type="EMBL" id="KAL1536129.1"/>
    </source>
</evidence>
<keyword evidence="6" id="KW-1015">Disulfide bond</keyword>
<dbReference type="SUPFAM" id="SSF47699">
    <property type="entry name" value="Bifunctional inhibitor/lipid-transfer protein/seed storage 2S albumin"/>
    <property type="match status" value="1"/>
</dbReference>
<dbReference type="InterPro" id="IPR036312">
    <property type="entry name" value="Bifun_inhib/LTP/seed_sf"/>
</dbReference>
<evidence type="ECO:0000256" key="3">
    <source>
        <dbReference type="ARBA" id="ARBA00022475"/>
    </source>
</evidence>
<name>A0ABD1FWA8_SALDI</name>
<dbReference type="SMART" id="SM00499">
    <property type="entry name" value="AAI"/>
    <property type="match status" value="1"/>
</dbReference>
<reference evidence="12 13" key="1">
    <citation type="submission" date="2024-06" db="EMBL/GenBank/DDBJ databases">
        <title>A chromosome level genome sequence of Diviner's sage (Salvia divinorum).</title>
        <authorList>
            <person name="Ford S.A."/>
            <person name="Ro D.-K."/>
            <person name="Ness R.W."/>
            <person name="Phillips M.A."/>
        </authorList>
    </citation>
    <scope>NUCLEOTIDE SEQUENCE [LARGE SCALE GENOMIC DNA]</scope>
    <source>
        <strain evidence="12">SAF-2024a</strain>
        <tissue evidence="12">Leaf</tissue>
    </source>
</reference>
<evidence type="ECO:0000256" key="4">
    <source>
        <dbReference type="ARBA" id="ARBA00022622"/>
    </source>
</evidence>
<evidence type="ECO:0000256" key="10">
    <source>
        <dbReference type="SAM" id="SignalP"/>
    </source>
</evidence>
<feature type="chain" id="PRO_5044861981" evidence="10">
    <location>
        <begin position="23"/>
        <end position="196"/>
    </location>
</feature>
<keyword evidence="7" id="KW-0325">Glycoprotein</keyword>
<evidence type="ECO:0000256" key="5">
    <source>
        <dbReference type="ARBA" id="ARBA00022729"/>
    </source>
</evidence>
<keyword evidence="8" id="KW-0449">Lipoprotein</keyword>
<evidence type="ECO:0000256" key="2">
    <source>
        <dbReference type="ARBA" id="ARBA00009748"/>
    </source>
</evidence>
<feature type="region of interest" description="Disordered" evidence="9">
    <location>
        <begin position="110"/>
        <end position="174"/>
    </location>
</feature>
<keyword evidence="13" id="KW-1185">Reference proteome</keyword>
<dbReference type="EMBL" id="JBEAFC010000011">
    <property type="protein sequence ID" value="KAL1536129.1"/>
    <property type="molecule type" value="Genomic_DNA"/>
</dbReference>
<dbReference type="Gene3D" id="1.10.110.10">
    <property type="entry name" value="Plant lipid-transfer and hydrophobic proteins"/>
    <property type="match status" value="1"/>
</dbReference>
<comment type="subcellular location">
    <subcellularLocation>
        <location evidence="1">Cell membrane</location>
        <topology evidence="1">Lipid-anchor</topology>
        <topology evidence="1">GPI-anchor</topology>
    </subcellularLocation>
</comment>
<dbReference type="GO" id="GO:0005886">
    <property type="term" value="C:plasma membrane"/>
    <property type="evidence" value="ECO:0007669"/>
    <property type="project" value="UniProtKB-SubCell"/>
</dbReference>
<comment type="similarity">
    <text evidence="2">Belongs to the plant LTP family.</text>
</comment>
<dbReference type="CDD" id="cd00010">
    <property type="entry name" value="AAI_LTSS"/>
    <property type="match status" value="1"/>
</dbReference>
<comment type="caution">
    <text evidence="12">The sequence shown here is derived from an EMBL/GenBank/DDBJ whole genome shotgun (WGS) entry which is preliminary data.</text>
</comment>
<accession>A0ABD1FWA8</accession>
<dbReference type="AlphaFoldDB" id="A0ABD1FWA8"/>
<evidence type="ECO:0000256" key="8">
    <source>
        <dbReference type="ARBA" id="ARBA00023288"/>
    </source>
</evidence>
<keyword evidence="4" id="KW-0472">Membrane</keyword>
<organism evidence="12 13">
    <name type="scientific">Salvia divinorum</name>
    <name type="common">Maria pastora</name>
    <name type="synonym">Diviner's sage</name>
    <dbReference type="NCBI Taxonomy" id="28513"/>
    <lineage>
        <taxon>Eukaryota</taxon>
        <taxon>Viridiplantae</taxon>
        <taxon>Streptophyta</taxon>
        <taxon>Embryophyta</taxon>
        <taxon>Tracheophyta</taxon>
        <taxon>Spermatophyta</taxon>
        <taxon>Magnoliopsida</taxon>
        <taxon>eudicotyledons</taxon>
        <taxon>Gunneridae</taxon>
        <taxon>Pentapetalae</taxon>
        <taxon>asterids</taxon>
        <taxon>lamiids</taxon>
        <taxon>Lamiales</taxon>
        <taxon>Lamiaceae</taxon>
        <taxon>Nepetoideae</taxon>
        <taxon>Mentheae</taxon>
        <taxon>Salviinae</taxon>
        <taxon>Salvia</taxon>
        <taxon>Salvia subgen. Calosphace</taxon>
    </lineage>
</organism>
<feature type="compositionally biased region" description="Pro residues" evidence="9">
    <location>
        <begin position="134"/>
        <end position="146"/>
    </location>
</feature>
<sequence length="196" mass="20244">MESMNVLVPLMTIAFLAPYAAAQSNTNSACTGPMLRSFGSCIGFLTTGSNASSPTSACCNSLRDLMSNGQDCLCLIVSGGVPFQVPVNRSLAISLPKACRQSGVPIECKATASPVPAPEPRNSNPGAPNRLSPPSIPQVPFIPQPSPSSRMTPQGDLVPTLTPPGMRPTLSAAQPSPSVFPSLLVVMMGGLSIYLC</sequence>
<dbReference type="InterPro" id="IPR043325">
    <property type="entry name" value="LTSS"/>
</dbReference>
<protein>
    <submittedName>
        <fullName evidence="12">Non-specific lipid transfer protein GPI-anchored 20-like isoform X1</fullName>
    </submittedName>
</protein>
<feature type="signal peptide" evidence="10">
    <location>
        <begin position="1"/>
        <end position="22"/>
    </location>
</feature>
<evidence type="ECO:0000256" key="6">
    <source>
        <dbReference type="ARBA" id="ARBA00023157"/>
    </source>
</evidence>
<dbReference type="Proteomes" id="UP001567538">
    <property type="component" value="Unassembled WGS sequence"/>
</dbReference>
<dbReference type="GO" id="GO:0098552">
    <property type="term" value="C:side of membrane"/>
    <property type="evidence" value="ECO:0007669"/>
    <property type="project" value="UniProtKB-KW"/>
</dbReference>
<evidence type="ECO:0000256" key="9">
    <source>
        <dbReference type="SAM" id="MobiDB-lite"/>
    </source>
</evidence>
<feature type="domain" description="Bifunctional inhibitor/plant lipid transfer protein/seed storage helical" evidence="11">
    <location>
        <begin position="30"/>
        <end position="108"/>
    </location>
</feature>
<keyword evidence="3" id="KW-1003">Cell membrane</keyword>
<dbReference type="Pfam" id="PF14368">
    <property type="entry name" value="LTP_2"/>
    <property type="match status" value="1"/>
</dbReference>
<proteinExistence type="inferred from homology"/>
<evidence type="ECO:0000256" key="7">
    <source>
        <dbReference type="ARBA" id="ARBA00023180"/>
    </source>
</evidence>
<keyword evidence="5 10" id="KW-0732">Signal</keyword>